<sequence>MRAFYHPDQAIHNPLQFMRYGRICEANDVPARTEELLKALARLGIKPEQPQDYGRGPAEKIHAVHYLDYLETAYGRWIDLPEHGPEVLPNTFPYWNGDPSRDMRPPCPTDQLLAQTGYYLGDLAVPIGEHTWQSVLRSSHTATAGADALLDGETLAYALCRPSGHHCRVDRASGFCYMNNSAIAAQRLREKFAKVAVLDIDAHHGDGTQEIFYRRSDVLTVSVHVDPDHYNPFFTGRVHETGHGDGEGYNLNIPLAPHSGNDTFLDGVQRGIDAVKAYGAEALVLALGYDTHVEDPLSMVKVTTEAFSAAGRKLGDLNIPVLVVQEGGYQVSVIGACLEGFLRELQSGA</sequence>
<evidence type="ECO:0000256" key="3">
    <source>
        <dbReference type="ARBA" id="ARBA00022723"/>
    </source>
</evidence>
<dbReference type="InterPro" id="IPR023696">
    <property type="entry name" value="Ureohydrolase_dom_sf"/>
</dbReference>
<evidence type="ECO:0000313" key="8">
    <source>
        <dbReference type="Proteomes" id="UP000533306"/>
    </source>
</evidence>
<evidence type="ECO:0000256" key="2">
    <source>
        <dbReference type="ARBA" id="ARBA00005947"/>
    </source>
</evidence>
<accession>A0A7W9S3R2</accession>
<gene>
    <name evidence="7" type="ORF">HNR59_002926</name>
</gene>
<dbReference type="Gene3D" id="3.40.800.20">
    <property type="entry name" value="Histone deacetylase domain"/>
    <property type="match status" value="1"/>
</dbReference>
<feature type="domain" description="Histone deacetylase" evidence="6">
    <location>
        <begin position="30"/>
        <end position="344"/>
    </location>
</feature>
<keyword evidence="5" id="KW-0862">Zinc</keyword>
<protein>
    <submittedName>
        <fullName evidence="7">Acetoin utilization deacetylase AcuC-like enzyme</fullName>
    </submittedName>
</protein>
<dbReference type="Proteomes" id="UP000533306">
    <property type="component" value="Unassembled WGS sequence"/>
</dbReference>
<dbReference type="CDD" id="cd10001">
    <property type="entry name" value="HDAC_classII_APAH"/>
    <property type="match status" value="1"/>
</dbReference>
<dbReference type="GO" id="GO:0046872">
    <property type="term" value="F:metal ion binding"/>
    <property type="evidence" value="ECO:0007669"/>
    <property type="project" value="UniProtKB-KW"/>
</dbReference>
<evidence type="ECO:0000256" key="5">
    <source>
        <dbReference type="ARBA" id="ARBA00022833"/>
    </source>
</evidence>
<organism evidence="7 8">
    <name type="scientific">Aquamicrobium lusatiense</name>
    <dbReference type="NCBI Taxonomy" id="89772"/>
    <lineage>
        <taxon>Bacteria</taxon>
        <taxon>Pseudomonadati</taxon>
        <taxon>Pseudomonadota</taxon>
        <taxon>Alphaproteobacteria</taxon>
        <taxon>Hyphomicrobiales</taxon>
        <taxon>Phyllobacteriaceae</taxon>
        <taxon>Aquamicrobium</taxon>
    </lineage>
</organism>
<keyword evidence="8" id="KW-1185">Reference proteome</keyword>
<dbReference type="GO" id="GO:0004407">
    <property type="term" value="F:histone deacetylase activity"/>
    <property type="evidence" value="ECO:0007669"/>
    <property type="project" value="TreeGrafter"/>
</dbReference>
<dbReference type="PRINTS" id="PR01270">
    <property type="entry name" value="HDASUPER"/>
</dbReference>
<reference evidence="7 8" key="1">
    <citation type="submission" date="2020-08" db="EMBL/GenBank/DDBJ databases">
        <title>Genomic Encyclopedia of Type Strains, Phase IV (KMG-IV): sequencing the most valuable type-strain genomes for metagenomic binning, comparative biology and taxonomic classification.</title>
        <authorList>
            <person name="Goeker M."/>
        </authorList>
    </citation>
    <scope>NUCLEOTIDE SEQUENCE [LARGE SCALE GENOMIC DNA]</scope>
    <source>
        <strain evidence="7 8">DSM 11099</strain>
    </source>
</reference>
<evidence type="ECO:0000313" key="7">
    <source>
        <dbReference type="EMBL" id="MBB6013537.1"/>
    </source>
</evidence>
<dbReference type="PANTHER" id="PTHR10625">
    <property type="entry name" value="HISTONE DEACETYLASE HDAC1-RELATED"/>
    <property type="match status" value="1"/>
</dbReference>
<dbReference type="PANTHER" id="PTHR10625:SF17">
    <property type="entry name" value="HISTONE DEACETYLASE 8"/>
    <property type="match status" value="1"/>
</dbReference>
<evidence type="ECO:0000256" key="1">
    <source>
        <dbReference type="ARBA" id="ARBA00001947"/>
    </source>
</evidence>
<evidence type="ECO:0000256" key="4">
    <source>
        <dbReference type="ARBA" id="ARBA00022801"/>
    </source>
</evidence>
<evidence type="ECO:0000259" key="6">
    <source>
        <dbReference type="Pfam" id="PF00850"/>
    </source>
</evidence>
<dbReference type="AlphaFoldDB" id="A0A7W9S3R2"/>
<dbReference type="InterPro" id="IPR037138">
    <property type="entry name" value="His_deacetylse_dom_sf"/>
</dbReference>
<keyword evidence="3" id="KW-0479">Metal-binding</keyword>
<dbReference type="InterPro" id="IPR000286">
    <property type="entry name" value="HDACs"/>
</dbReference>
<comment type="similarity">
    <text evidence="2">Belongs to the histone deacetylase family.</text>
</comment>
<dbReference type="InterPro" id="IPR023801">
    <property type="entry name" value="His_deacetylse_dom"/>
</dbReference>
<keyword evidence="4" id="KW-0378">Hydrolase</keyword>
<dbReference type="Pfam" id="PF00850">
    <property type="entry name" value="Hist_deacetyl"/>
    <property type="match status" value="1"/>
</dbReference>
<dbReference type="SUPFAM" id="SSF52768">
    <property type="entry name" value="Arginase/deacetylase"/>
    <property type="match status" value="1"/>
</dbReference>
<name>A0A7W9S3R2_9HYPH</name>
<comment type="caution">
    <text evidence="7">The sequence shown here is derived from an EMBL/GenBank/DDBJ whole genome shotgun (WGS) entry which is preliminary data.</text>
</comment>
<dbReference type="EMBL" id="JACHEU010000002">
    <property type="protein sequence ID" value="MBB6013537.1"/>
    <property type="molecule type" value="Genomic_DNA"/>
</dbReference>
<proteinExistence type="inferred from homology"/>
<comment type="cofactor">
    <cofactor evidence="1">
        <name>Zn(2+)</name>
        <dbReference type="ChEBI" id="CHEBI:29105"/>
    </cofactor>
</comment>
<dbReference type="GO" id="GO:0040029">
    <property type="term" value="P:epigenetic regulation of gene expression"/>
    <property type="evidence" value="ECO:0007669"/>
    <property type="project" value="TreeGrafter"/>
</dbReference>
<dbReference type="RefSeq" id="WP_183831737.1">
    <property type="nucleotide sequence ID" value="NZ_JACHEU010000002.1"/>
</dbReference>
<dbReference type="GO" id="GO:0016787">
    <property type="term" value="F:hydrolase activity"/>
    <property type="evidence" value="ECO:0007669"/>
    <property type="project" value="UniProtKB-KW"/>
</dbReference>